<evidence type="ECO:0000259" key="4">
    <source>
        <dbReference type="PROSITE" id="PS01124"/>
    </source>
</evidence>
<keyword evidence="6" id="KW-1185">Reference proteome</keyword>
<dbReference type="Gene3D" id="1.10.10.60">
    <property type="entry name" value="Homeodomain-like"/>
    <property type="match status" value="1"/>
</dbReference>
<keyword evidence="2" id="KW-0238">DNA-binding</keyword>
<organism evidence="5 6">
    <name type="scientific">Pseudomonas denitrificans</name>
    <dbReference type="NCBI Taxonomy" id="43306"/>
    <lineage>
        <taxon>Bacteria</taxon>
        <taxon>Pseudomonadati</taxon>
        <taxon>Pseudomonadota</taxon>
        <taxon>Gammaproteobacteria</taxon>
        <taxon>Pseudomonadales</taxon>
        <taxon>Pseudomonadaceae</taxon>
        <taxon>Halopseudomonas</taxon>
    </lineage>
</organism>
<evidence type="ECO:0000313" key="6">
    <source>
        <dbReference type="Proteomes" id="UP000326659"/>
    </source>
</evidence>
<evidence type="ECO:0000256" key="3">
    <source>
        <dbReference type="ARBA" id="ARBA00023163"/>
    </source>
</evidence>
<dbReference type="SMART" id="SM00342">
    <property type="entry name" value="HTH_ARAC"/>
    <property type="match status" value="1"/>
</dbReference>
<dbReference type="Pfam" id="PF12625">
    <property type="entry name" value="Arabinose_bd"/>
    <property type="match status" value="1"/>
</dbReference>
<reference evidence="5 6" key="1">
    <citation type="submission" date="2019-09" db="EMBL/GenBank/DDBJ databases">
        <title>Prosopis cineraria nodule microbiome.</title>
        <authorList>
            <person name="Chaluvadi S.R."/>
            <person name="Ali R."/>
            <person name="Wang X."/>
        </authorList>
    </citation>
    <scope>NUCLEOTIDE SEQUENCE [LARGE SCALE GENOMIC DNA]</scope>
    <source>
        <strain evidence="5 6">BG1</strain>
    </source>
</reference>
<evidence type="ECO:0000256" key="1">
    <source>
        <dbReference type="ARBA" id="ARBA00023015"/>
    </source>
</evidence>
<dbReference type="InterPro" id="IPR032687">
    <property type="entry name" value="AraC-type_N"/>
</dbReference>
<dbReference type="GO" id="GO:0005829">
    <property type="term" value="C:cytosol"/>
    <property type="evidence" value="ECO:0007669"/>
    <property type="project" value="TreeGrafter"/>
</dbReference>
<dbReference type="KEGG" id="pden:F1C79_11270"/>
<dbReference type="PANTHER" id="PTHR47894:SF4">
    <property type="entry name" value="HTH-TYPE TRANSCRIPTIONAL REGULATOR GADX"/>
    <property type="match status" value="1"/>
</dbReference>
<dbReference type="GO" id="GO:0000976">
    <property type="term" value="F:transcription cis-regulatory region binding"/>
    <property type="evidence" value="ECO:0007669"/>
    <property type="project" value="TreeGrafter"/>
</dbReference>
<evidence type="ECO:0000256" key="2">
    <source>
        <dbReference type="ARBA" id="ARBA00023125"/>
    </source>
</evidence>
<dbReference type="Proteomes" id="UP000326659">
    <property type="component" value="Chromosome"/>
</dbReference>
<dbReference type="InterPro" id="IPR018060">
    <property type="entry name" value="HTH_AraC"/>
</dbReference>
<dbReference type="SUPFAM" id="SSF46689">
    <property type="entry name" value="Homeodomain-like"/>
    <property type="match status" value="1"/>
</dbReference>
<keyword evidence="3" id="KW-0804">Transcription</keyword>
<dbReference type="PROSITE" id="PS01124">
    <property type="entry name" value="HTH_ARAC_FAMILY_2"/>
    <property type="match status" value="1"/>
</dbReference>
<dbReference type="RefSeq" id="WP_151187468.1">
    <property type="nucleotide sequence ID" value="NZ_CP043626.1"/>
</dbReference>
<gene>
    <name evidence="5" type="ORF">F1C79_11270</name>
</gene>
<dbReference type="OrthoDB" id="5740883at2"/>
<keyword evidence="1" id="KW-0805">Transcription regulation</keyword>
<proteinExistence type="predicted"/>
<dbReference type="PANTHER" id="PTHR47894">
    <property type="entry name" value="HTH-TYPE TRANSCRIPTIONAL REGULATOR GADX"/>
    <property type="match status" value="1"/>
</dbReference>
<name>A0A9X7R4B8_PSEDE</name>
<dbReference type="AlphaFoldDB" id="A0A9X7R4B8"/>
<dbReference type="GO" id="GO:0003700">
    <property type="term" value="F:DNA-binding transcription factor activity"/>
    <property type="evidence" value="ECO:0007669"/>
    <property type="project" value="InterPro"/>
</dbReference>
<dbReference type="Pfam" id="PF12833">
    <property type="entry name" value="HTH_18"/>
    <property type="match status" value="1"/>
</dbReference>
<dbReference type="EMBL" id="CP043626">
    <property type="protein sequence ID" value="QEY72144.1"/>
    <property type="molecule type" value="Genomic_DNA"/>
</dbReference>
<dbReference type="InterPro" id="IPR009057">
    <property type="entry name" value="Homeodomain-like_sf"/>
</dbReference>
<protein>
    <submittedName>
        <fullName evidence="5">AraC family transcriptional regulator</fullName>
    </submittedName>
</protein>
<accession>A0A9X7R4B8</accession>
<sequence length="331" mass="37840">MDTVRGTAFLQFGELLAERGASLRAHLTPHRIDLNVVGDYEKKFSYRSLVQIFEGSARSLAMPEFGLELASRQKSTLLGPLQHLAQTAPTAGEGLAAVVRYMRLYSPSILFHLERRNDCTLLCFDNALPCIEEIPQIVEKSLLHGRLMMAELLGTPFQPTTVLLRHQPQAELAVYRRYFGCPVLFGQEYNALAISQRDLQRPCVRHDATLHAIVKFYLEAHSGADEKLGFEVERHIHALLPRQRCNLEQVAQLLDLHPRTLQRRLANDGIDFEEHVDQIRRRRAEQLLGQSDLPIARIAQELGYRRTTSFCRAHHRWFGMAPIEHRRALKA</sequence>
<evidence type="ECO:0000313" key="5">
    <source>
        <dbReference type="EMBL" id="QEY72144.1"/>
    </source>
</evidence>
<feature type="domain" description="HTH araC/xylS-type" evidence="4">
    <location>
        <begin position="230"/>
        <end position="328"/>
    </location>
</feature>